<proteinExistence type="predicted"/>
<dbReference type="EMBL" id="QXFY01002831">
    <property type="protein sequence ID" value="KAE9291830.1"/>
    <property type="molecule type" value="Genomic_DNA"/>
</dbReference>
<evidence type="ECO:0000313" key="5">
    <source>
        <dbReference type="Proteomes" id="UP000441208"/>
    </source>
</evidence>
<protein>
    <submittedName>
        <fullName evidence="1">Uncharacterized protein</fullName>
    </submittedName>
</protein>
<dbReference type="EMBL" id="QXGD01001855">
    <property type="protein sequence ID" value="KAE9197802.1"/>
    <property type="molecule type" value="Genomic_DNA"/>
</dbReference>
<evidence type="ECO:0000313" key="1">
    <source>
        <dbReference type="EMBL" id="KAE9084328.1"/>
    </source>
</evidence>
<dbReference type="Proteomes" id="UP000486351">
    <property type="component" value="Unassembled WGS sequence"/>
</dbReference>
<evidence type="ECO:0000313" key="6">
    <source>
        <dbReference type="Proteomes" id="UP000486351"/>
    </source>
</evidence>
<sequence length="100" mass="10974">MALKAGHQVISRGLSKFDEGIRTVPKPNAWLQSWSILQVGQGVVASNYLVMEISAGGIERCLFDISNWLSRRVLHECQFTSISFDCGRIPGSLFGCDNTG</sequence>
<evidence type="ECO:0000313" key="2">
    <source>
        <dbReference type="EMBL" id="KAE9197802.1"/>
    </source>
</evidence>
<reference evidence="4 5" key="1">
    <citation type="submission" date="2018-08" db="EMBL/GenBank/DDBJ databases">
        <title>Genomic investigation of the strawberry pathogen Phytophthora fragariae indicates pathogenicity is determined by transcriptional variation in three key races.</title>
        <authorList>
            <person name="Adams T.M."/>
            <person name="Armitage A.D."/>
            <person name="Sobczyk M.K."/>
            <person name="Bates H.J."/>
            <person name="Dunwell J.M."/>
            <person name="Nellist C.F."/>
            <person name="Harrison R.J."/>
        </authorList>
    </citation>
    <scope>NUCLEOTIDE SEQUENCE [LARGE SCALE GENOMIC DNA]</scope>
    <source>
        <strain evidence="2 4">BC-1</strain>
        <strain evidence="1 5">NOV-71</strain>
        <strain evidence="3 6">NOV-77</strain>
    </source>
</reference>
<name>A0A6A3QZ70_9STRA</name>
<dbReference type="EMBL" id="QXFZ01001832">
    <property type="protein sequence ID" value="KAE9084328.1"/>
    <property type="molecule type" value="Genomic_DNA"/>
</dbReference>
<dbReference type="AlphaFoldDB" id="A0A6A3QZ70"/>
<organism evidence="1 5">
    <name type="scientific">Phytophthora fragariae</name>
    <dbReference type="NCBI Taxonomy" id="53985"/>
    <lineage>
        <taxon>Eukaryota</taxon>
        <taxon>Sar</taxon>
        <taxon>Stramenopiles</taxon>
        <taxon>Oomycota</taxon>
        <taxon>Peronosporomycetes</taxon>
        <taxon>Peronosporales</taxon>
        <taxon>Peronosporaceae</taxon>
        <taxon>Phytophthora</taxon>
    </lineage>
</organism>
<comment type="caution">
    <text evidence="1">The sequence shown here is derived from an EMBL/GenBank/DDBJ whole genome shotgun (WGS) entry which is preliminary data.</text>
</comment>
<accession>A0A6A3QZ70</accession>
<gene>
    <name evidence="2" type="ORF">PF002_g22638</name>
    <name evidence="1" type="ORF">PF007_g21567</name>
    <name evidence="3" type="ORF">PF008_g25230</name>
</gene>
<dbReference type="Proteomes" id="UP000441208">
    <property type="component" value="Unassembled WGS sequence"/>
</dbReference>
<evidence type="ECO:0000313" key="3">
    <source>
        <dbReference type="EMBL" id="KAE9291830.1"/>
    </source>
</evidence>
<evidence type="ECO:0000313" key="4">
    <source>
        <dbReference type="Proteomes" id="UP000440367"/>
    </source>
</evidence>
<dbReference type="Proteomes" id="UP000440367">
    <property type="component" value="Unassembled WGS sequence"/>
</dbReference>